<reference evidence="1" key="2">
    <citation type="journal article" date="2024" name="Plant">
        <title>Genomic evolution and insights into agronomic trait innovations of Sesamum species.</title>
        <authorList>
            <person name="Miao H."/>
            <person name="Wang L."/>
            <person name="Qu L."/>
            <person name="Liu H."/>
            <person name="Sun Y."/>
            <person name="Le M."/>
            <person name="Wang Q."/>
            <person name="Wei S."/>
            <person name="Zheng Y."/>
            <person name="Lin W."/>
            <person name="Duan Y."/>
            <person name="Cao H."/>
            <person name="Xiong S."/>
            <person name="Wang X."/>
            <person name="Wei L."/>
            <person name="Li C."/>
            <person name="Ma Q."/>
            <person name="Ju M."/>
            <person name="Zhao R."/>
            <person name="Li G."/>
            <person name="Mu C."/>
            <person name="Tian Q."/>
            <person name="Mei H."/>
            <person name="Zhang T."/>
            <person name="Gao T."/>
            <person name="Zhang H."/>
        </authorList>
    </citation>
    <scope>NUCLEOTIDE SEQUENCE</scope>
    <source>
        <strain evidence="1">3651</strain>
    </source>
</reference>
<dbReference type="EMBL" id="JACGWO010000007">
    <property type="protein sequence ID" value="KAK4423744.1"/>
    <property type="molecule type" value="Genomic_DNA"/>
</dbReference>
<name>A0AAE1Y4U4_9LAMI</name>
<proteinExistence type="predicted"/>
<reference evidence="1" key="1">
    <citation type="submission" date="2020-06" db="EMBL/GenBank/DDBJ databases">
        <authorList>
            <person name="Li T."/>
            <person name="Hu X."/>
            <person name="Zhang T."/>
            <person name="Song X."/>
            <person name="Zhang H."/>
            <person name="Dai N."/>
            <person name="Sheng W."/>
            <person name="Hou X."/>
            <person name="Wei L."/>
        </authorList>
    </citation>
    <scope>NUCLEOTIDE SEQUENCE</scope>
    <source>
        <strain evidence="1">3651</strain>
        <tissue evidence="1">Leaf</tissue>
    </source>
</reference>
<organism evidence="1 2">
    <name type="scientific">Sesamum alatum</name>
    <dbReference type="NCBI Taxonomy" id="300844"/>
    <lineage>
        <taxon>Eukaryota</taxon>
        <taxon>Viridiplantae</taxon>
        <taxon>Streptophyta</taxon>
        <taxon>Embryophyta</taxon>
        <taxon>Tracheophyta</taxon>
        <taxon>Spermatophyta</taxon>
        <taxon>Magnoliopsida</taxon>
        <taxon>eudicotyledons</taxon>
        <taxon>Gunneridae</taxon>
        <taxon>Pentapetalae</taxon>
        <taxon>asterids</taxon>
        <taxon>lamiids</taxon>
        <taxon>Lamiales</taxon>
        <taxon>Pedaliaceae</taxon>
        <taxon>Sesamum</taxon>
    </lineage>
</organism>
<gene>
    <name evidence="1" type="ORF">Salat_1957300</name>
</gene>
<sequence>MERILASLLDRTPIASTTLSQSLQEYEPPHPKRNFDCDEKEGPIWSRGGNRRNICEGDDWSVEEVRRKINDGGTTTPRLGRGRQRNLMCFLALVLKDGEGEKRRYCIQFHNGRALHPQTFGSFC</sequence>
<dbReference type="AlphaFoldDB" id="A0AAE1Y4U4"/>
<comment type="caution">
    <text evidence="1">The sequence shown here is derived from an EMBL/GenBank/DDBJ whole genome shotgun (WGS) entry which is preliminary data.</text>
</comment>
<keyword evidence="2" id="KW-1185">Reference proteome</keyword>
<accession>A0AAE1Y4U4</accession>
<protein>
    <submittedName>
        <fullName evidence="1">Uncharacterized protein</fullName>
    </submittedName>
</protein>
<dbReference type="Proteomes" id="UP001293254">
    <property type="component" value="Unassembled WGS sequence"/>
</dbReference>
<evidence type="ECO:0000313" key="2">
    <source>
        <dbReference type="Proteomes" id="UP001293254"/>
    </source>
</evidence>
<evidence type="ECO:0000313" key="1">
    <source>
        <dbReference type="EMBL" id="KAK4423744.1"/>
    </source>
</evidence>